<feature type="domain" description="Toprim" evidence="1">
    <location>
        <begin position="192"/>
        <end position="256"/>
    </location>
</feature>
<reference evidence="2 3" key="1">
    <citation type="submission" date="2023-06" db="EMBL/GenBank/DDBJ databases">
        <title>Draft genome sequence of Novosphingobium sp. strain IK01.</title>
        <authorList>
            <person name="Hatamoto M."/>
            <person name="Ikarashi T."/>
            <person name="Yamaguchi T."/>
        </authorList>
    </citation>
    <scope>NUCLEOTIDE SEQUENCE [LARGE SCALE GENOMIC DNA]</scope>
    <source>
        <strain evidence="2 3">IK01</strain>
    </source>
</reference>
<dbReference type="EMBL" id="BTFW01000001">
    <property type="protein sequence ID" value="GMM61494.1"/>
    <property type="molecule type" value="Genomic_DNA"/>
</dbReference>
<dbReference type="CDD" id="cd01029">
    <property type="entry name" value="TOPRIM_primases"/>
    <property type="match status" value="1"/>
</dbReference>
<dbReference type="RefSeq" id="WP_317975174.1">
    <property type="nucleotide sequence ID" value="NZ_BTFW01000001.1"/>
</dbReference>
<keyword evidence="3" id="KW-1185">Reference proteome</keyword>
<comment type="caution">
    <text evidence="2">The sequence shown here is derived from an EMBL/GenBank/DDBJ whole genome shotgun (WGS) entry which is preliminary data.</text>
</comment>
<name>A0ABQ6P8C9_9SPHN</name>
<protein>
    <recommendedName>
        <fullName evidence="1">Toprim domain-containing protein</fullName>
    </recommendedName>
</protein>
<proteinExistence type="predicted"/>
<evidence type="ECO:0000259" key="1">
    <source>
        <dbReference type="Pfam" id="PF13362"/>
    </source>
</evidence>
<dbReference type="Pfam" id="PF13362">
    <property type="entry name" value="Toprim_3"/>
    <property type="match status" value="1"/>
</dbReference>
<dbReference type="InterPro" id="IPR006171">
    <property type="entry name" value="TOPRIM_dom"/>
</dbReference>
<gene>
    <name evidence="2" type="ORF">NUTIK01_22710</name>
</gene>
<evidence type="ECO:0000313" key="2">
    <source>
        <dbReference type="EMBL" id="GMM61494.1"/>
    </source>
</evidence>
<dbReference type="InterPro" id="IPR034154">
    <property type="entry name" value="TOPRIM_DnaG/twinkle"/>
</dbReference>
<organism evidence="2 3">
    <name type="scientific">Novosphingobium pituita</name>
    <dbReference type="NCBI Taxonomy" id="3056842"/>
    <lineage>
        <taxon>Bacteria</taxon>
        <taxon>Pseudomonadati</taxon>
        <taxon>Pseudomonadota</taxon>
        <taxon>Alphaproteobacteria</taxon>
        <taxon>Sphingomonadales</taxon>
        <taxon>Sphingomonadaceae</taxon>
        <taxon>Novosphingobium</taxon>
    </lineage>
</organism>
<accession>A0ABQ6P8C9</accession>
<evidence type="ECO:0000313" key="3">
    <source>
        <dbReference type="Proteomes" id="UP001187221"/>
    </source>
</evidence>
<dbReference type="Proteomes" id="UP001187221">
    <property type="component" value="Unassembled WGS sequence"/>
</dbReference>
<sequence>MLSLSLQAIAHVLGGQVSGNQVLAPTPGHSGRDRGTSLRIVPDAPDGVLVNCHNGVLADALAVKDALRAAGMLPEFTGKRRELTKAEKRAIRQAEAQREAERHARWQEAAHMARQELARAVPADPAHPYIVAKRIAPERLWQNGKWLLMPMQDASGKVQNVQKIAPDGEKLFSKGARTSGLFWWAGKAVDHLVIGEGMATMAAIRRATGLPVVAALSANNLPVVAKAIHLKRPDLLLTIAADDDAAGFKAAREAAAMTGANMTIPRISA</sequence>